<keyword evidence="1" id="KW-0067">ATP-binding</keyword>
<dbReference type="GO" id="GO:0008017">
    <property type="term" value="F:microtubule binding"/>
    <property type="evidence" value="ECO:0007669"/>
    <property type="project" value="InterPro"/>
</dbReference>
<organism evidence="5 6">
    <name type="scientific">Anthostomella pinea</name>
    <dbReference type="NCBI Taxonomy" id="933095"/>
    <lineage>
        <taxon>Eukaryota</taxon>
        <taxon>Fungi</taxon>
        <taxon>Dikarya</taxon>
        <taxon>Ascomycota</taxon>
        <taxon>Pezizomycotina</taxon>
        <taxon>Sordariomycetes</taxon>
        <taxon>Xylariomycetidae</taxon>
        <taxon>Xylariales</taxon>
        <taxon>Xylariaceae</taxon>
        <taxon>Anthostomella</taxon>
    </lineage>
</organism>
<dbReference type="AlphaFoldDB" id="A0AAI8W0H8"/>
<evidence type="ECO:0000256" key="1">
    <source>
        <dbReference type="PROSITE-ProRule" id="PRU00283"/>
    </source>
</evidence>
<dbReference type="Gene3D" id="3.40.850.10">
    <property type="entry name" value="Kinesin motor domain"/>
    <property type="match status" value="1"/>
</dbReference>
<name>A0AAI8W0H8_9PEZI</name>
<dbReference type="GO" id="GO:0003777">
    <property type="term" value="F:microtubule motor activity"/>
    <property type="evidence" value="ECO:0007669"/>
    <property type="project" value="InterPro"/>
</dbReference>
<dbReference type="Gene3D" id="1.10.287.1490">
    <property type="match status" value="1"/>
</dbReference>
<feature type="region of interest" description="Disordered" evidence="3">
    <location>
        <begin position="459"/>
        <end position="501"/>
    </location>
</feature>
<evidence type="ECO:0000259" key="4">
    <source>
        <dbReference type="PROSITE" id="PS50067"/>
    </source>
</evidence>
<evidence type="ECO:0000313" key="6">
    <source>
        <dbReference type="Proteomes" id="UP001295740"/>
    </source>
</evidence>
<reference evidence="5" key="1">
    <citation type="submission" date="2023-10" db="EMBL/GenBank/DDBJ databases">
        <authorList>
            <person name="Hackl T."/>
        </authorList>
    </citation>
    <scope>NUCLEOTIDE SEQUENCE</scope>
</reference>
<dbReference type="GO" id="GO:0007018">
    <property type="term" value="P:microtubule-based movement"/>
    <property type="evidence" value="ECO:0007669"/>
    <property type="project" value="InterPro"/>
</dbReference>
<sequence>MRKVSDKHEKEKEQLEGRVASLQGEVGTKDSELKQHTSQIVQLEAGIGEKTTKEAELQSENTRIQALQTENARILQEKKAAITNLNDEKRALEAENERLTQSCSDQEKRLQGHQAEMNELLGQIEDTSNTPHEATDLNQLRHELEKANSSISEKQTEIERLQTQVQALERQHNEKASAAVKGKDQAQALADADRINKLGEQLDKASANSTAHQSQVKTLEERVEGLQDNLENERKVGRLKREVEGKDQEVDEIQQQTAATIRDLNSKLASEEGRRRRVFEELQQMRGNIRVMCRIRPLKDENVKQLGILTKPSKTHGKPASLQLAQKLKNVAGFPKTDLTVEQVFERVFLPTESNDDVFVEIGQLLQSFLDGNKVCIFCYGKTGTGKTYTMCNEDNNRNGSESGTHKNDGIIPRATKMGFDEAAELQKIGWTVKLEGCCYEIYNHELYPLRSGKRKEKQLDEKHLEGRKNFQVNEPEFQPLNDLEQTKRSIEYGQEVSSTQ</sequence>
<keyword evidence="1" id="KW-0547">Nucleotide-binding</keyword>
<gene>
    <name evidence="5" type="ORF">KHLLAP_LOCUS14448</name>
</gene>
<keyword evidence="6" id="KW-1185">Reference proteome</keyword>
<dbReference type="PANTHER" id="PTHR47972">
    <property type="entry name" value="KINESIN-LIKE PROTEIN KLP-3"/>
    <property type="match status" value="1"/>
</dbReference>
<evidence type="ECO:0000256" key="2">
    <source>
        <dbReference type="SAM" id="Coils"/>
    </source>
</evidence>
<dbReference type="EMBL" id="CAUWAG010000020">
    <property type="protein sequence ID" value="CAJ2513980.1"/>
    <property type="molecule type" value="Genomic_DNA"/>
</dbReference>
<dbReference type="InterPro" id="IPR036961">
    <property type="entry name" value="Kinesin_motor_dom_sf"/>
</dbReference>
<dbReference type="Pfam" id="PF16796">
    <property type="entry name" value="Microtub_bd"/>
    <property type="match status" value="1"/>
</dbReference>
<keyword evidence="1" id="KW-0505">Motor protein</keyword>
<protein>
    <submittedName>
        <fullName evidence="5">Uu.00g020990.m01.CDS01</fullName>
    </submittedName>
</protein>
<proteinExistence type="inferred from homology"/>
<dbReference type="InterPro" id="IPR031852">
    <property type="entry name" value="Vik1/Cik1_MT-bd"/>
</dbReference>
<feature type="coiled-coil region" evidence="2">
    <location>
        <begin position="202"/>
        <end position="256"/>
    </location>
</feature>
<dbReference type="InterPro" id="IPR027640">
    <property type="entry name" value="Kinesin-like_fam"/>
</dbReference>
<dbReference type="SMART" id="SM00129">
    <property type="entry name" value="KISc"/>
    <property type="match status" value="1"/>
</dbReference>
<dbReference type="GO" id="GO:0005524">
    <property type="term" value="F:ATP binding"/>
    <property type="evidence" value="ECO:0007669"/>
    <property type="project" value="UniProtKB-UniRule"/>
</dbReference>
<feature type="region of interest" description="Disordered" evidence="3">
    <location>
        <begin position="1"/>
        <end position="37"/>
    </location>
</feature>
<dbReference type="PROSITE" id="PS50067">
    <property type="entry name" value="KINESIN_MOTOR_2"/>
    <property type="match status" value="1"/>
</dbReference>
<dbReference type="InterPro" id="IPR027417">
    <property type="entry name" value="P-loop_NTPase"/>
</dbReference>
<dbReference type="Proteomes" id="UP001295740">
    <property type="component" value="Unassembled WGS sequence"/>
</dbReference>
<feature type="binding site" evidence="1">
    <location>
        <begin position="381"/>
        <end position="388"/>
    </location>
    <ligand>
        <name>ATP</name>
        <dbReference type="ChEBI" id="CHEBI:30616"/>
    </ligand>
</feature>
<dbReference type="InterPro" id="IPR001752">
    <property type="entry name" value="Kinesin_motor_dom"/>
</dbReference>
<comment type="similarity">
    <text evidence="1">Belongs to the TRAFAC class myosin-kinesin ATPase superfamily. Kinesin family.</text>
</comment>
<dbReference type="SUPFAM" id="SSF52540">
    <property type="entry name" value="P-loop containing nucleoside triphosphate hydrolases"/>
    <property type="match status" value="1"/>
</dbReference>
<feature type="compositionally biased region" description="Basic and acidic residues" evidence="3">
    <location>
        <begin position="459"/>
        <end position="469"/>
    </location>
</feature>
<feature type="domain" description="Kinesin motor" evidence="4">
    <location>
        <begin position="288"/>
        <end position="501"/>
    </location>
</feature>
<feature type="compositionally biased region" description="Basic and acidic residues" evidence="3">
    <location>
        <begin position="1"/>
        <end position="16"/>
    </location>
</feature>
<evidence type="ECO:0000256" key="3">
    <source>
        <dbReference type="SAM" id="MobiDB-lite"/>
    </source>
</evidence>
<evidence type="ECO:0000313" key="5">
    <source>
        <dbReference type="EMBL" id="CAJ2513980.1"/>
    </source>
</evidence>
<comment type="caution">
    <text evidence="5">The sequence shown here is derived from an EMBL/GenBank/DDBJ whole genome shotgun (WGS) entry which is preliminary data.</text>
</comment>
<keyword evidence="2" id="KW-0175">Coiled coil</keyword>
<feature type="coiled-coil region" evidence="2">
    <location>
        <begin position="50"/>
        <end position="178"/>
    </location>
</feature>
<accession>A0AAI8W0H8</accession>